<evidence type="ECO:0000313" key="3">
    <source>
        <dbReference type="Proteomes" id="UP000003688"/>
    </source>
</evidence>
<dbReference type="RefSeq" id="WP_007418636.1">
    <property type="nucleotide sequence ID" value="NZ_ABOX02000074.1"/>
</dbReference>
<feature type="signal peptide" evidence="1">
    <location>
        <begin position="1"/>
        <end position="23"/>
    </location>
</feature>
<dbReference type="STRING" id="320771.Cflav_PD0317"/>
<reference evidence="2 3" key="1">
    <citation type="journal article" date="2011" name="J. Bacteriol.">
        <title>Genome sequence of 'Pedosphaera parvula' Ellin514, an aerobic Verrucomicrobial isolate from pasture soil.</title>
        <authorList>
            <person name="Kant R."/>
            <person name="van Passel M.W."/>
            <person name="Sangwan P."/>
            <person name="Palva A."/>
            <person name="Lucas S."/>
            <person name="Copeland A."/>
            <person name="Lapidus A."/>
            <person name="Glavina Del Rio T."/>
            <person name="Dalin E."/>
            <person name="Tice H."/>
            <person name="Bruce D."/>
            <person name="Goodwin L."/>
            <person name="Pitluck S."/>
            <person name="Chertkov O."/>
            <person name="Larimer F.W."/>
            <person name="Land M.L."/>
            <person name="Hauser L."/>
            <person name="Brettin T.S."/>
            <person name="Detter J.C."/>
            <person name="Han S."/>
            <person name="de Vos W.M."/>
            <person name="Janssen P.H."/>
            <person name="Smidt H."/>
        </authorList>
    </citation>
    <scope>NUCLEOTIDE SEQUENCE [LARGE SCALE GENOMIC DNA]</scope>
    <source>
        <strain evidence="2 3">Ellin514</strain>
    </source>
</reference>
<name>B9XS53_PEDPL</name>
<dbReference type="Proteomes" id="UP000003688">
    <property type="component" value="Unassembled WGS sequence"/>
</dbReference>
<evidence type="ECO:0000256" key="1">
    <source>
        <dbReference type="SAM" id="SignalP"/>
    </source>
</evidence>
<protein>
    <submittedName>
        <fullName evidence="2">Uncharacterized protein</fullName>
    </submittedName>
</protein>
<feature type="non-terminal residue" evidence="2">
    <location>
        <position position="282"/>
    </location>
</feature>
<accession>B9XS53</accession>
<proteinExistence type="predicted"/>
<feature type="chain" id="PRO_5002894611" evidence="1">
    <location>
        <begin position="24"/>
        <end position="282"/>
    </location>
</feature>
<comment type="caution">
    <text evidence="2">The sequence shown here is derived from an EMBL/GenBank/DDBJ whole genome shotgun (WGS) entry which is preliminary data.</text>
</comment>
<keyword evidence="3" id="KW-1185">Reference proteome</keyword>
<dbReference type="AlphaFoldDB" id="B9XS53"/>
<evidence type="ECO:0000313" key="2">
    <source>
        <dbReference type="EMBL" id="EEF57308.1"/>
    </source>
</evidence>
<sequence precursor="true">MKNMLASAGLITLGAVGVQSAQAQFLAANPEKPWSISGTLRGFYDDNYNTQPNGSLRVGSYGFEVRPAITFNLPLDQTTLSLSYVYDLKWFEARVSGNTDQSHDVEIFLNHNFSPRYSLDFENSFVIAQEPEVIDRSLSVPTRTNGSNLRNNGAFNFHAEVTELLGLVLGYSNTFYDYAENNQNQNPFDVNPSRSALLDRIEHLVSLNSRWHVLPETTAIFGYQFGAVDYLSGQSIAVKQLAIVPPFPFPQLVRPSGPIASDRNNFSHYLYIGAEHSLRSDL</sequence>
<organism evidence="2 3">
    <name type="scientific">Pedosphaera parvula (strain Ellin514)</name>
    <dbReference type="NCBI Taxonomy" id="320771"/>
    <lineage>
        <taxon>Bacteria</taxon>
        <taxon>Pseudomonadati</taxon>
        <taxon>Verrucomicrobiota</taxon>
        <taxon>Pedosphaerae</taxon>
        <taxon>Pedosphaerales</taxon>
        <taxon>Pedosphaeraceae</taxon>
        <taxon>Pedosphaera</taxon>
    </lineage>
</organism>
<dbReference type="OrthoDB" id="183525at2"/>
<gene>
    <name evidence="2" type="ORF">Cflav_PD0317</name>
</gene>
<keyword evidence="1" id="KW-0732">Signal</keyword>
<dbReference type="EMBL" id="ABOX02000074">
    <property type="protein sequence ID" value="EEF57308.1"/>
    <property type="molecule type" value="Genomic_DNA"/>
</dbReference>